<evidence type="ECO:0000313" key="3">
    <source>
        <dbReference type="EMBL" id="KAB0337524.1"/>
    </source>
</evidence>
<gene>
    <name evidence="3" type="ORF">FD754_025137</name>
</gene>
<keyword evidence="2" id="KW-0472">Membrane</keyword>
<protein>
    <submittedName>
        <fullName evidence="3">Uncharacterized protein</fullName>
    </submittedName>
</protein>
<feature type="region of interest" description="Disordered" evidence="1">
    <location>
        <begin position="115"/>
        <end position="209"/>
    </location>
</feature>
<dbReference type="AlphaFoldDB" id="A0A5N3ULJ7"/>
<reference evidence="3 4" key="1">
    <citation type="submission" date="2019-06" db="EMBL/GenBank/DDBJ databases">
        <title>Discovery of a novel chromosome fission-fusion reversal in muntjac.</title>
        <authorList>
            <person name="Mudd A.B."/>
            <person name="Bredeson J.V."/>
            <person name="Baum R."/>
            <person name="Hockemeyer D."/>
            <person name="Rokhsar D.S."/>
        </authorList>
    </citation>
    <scope>NUCLEOTIDE SEQUENCE [LARGE SCALE GENOMIC DNA]</scope>
    <source>
        <strain evidence="3">UTSW_UCB_Mm</strain>
        <tissue evidence="3">Fibroblast cell line</tissue>
    </source>
</reference>
<accession>A0A5N3ULJ7</accession>
<feature type="compositionally biased region" description="Pro residues" evidence="1">
    <location>
        <begin position="125"/>
        <end position="135"/>
    </location>
</feature>
<keyword evidence="2" id="KW-0812">Transmembrane</keyword>
<keyword evidence="2" id="KW-1133">Transmembrane helix</keyword>
<feature type="compositionally biased region" description="Pro residues" evidence="1">
    <location>
        <begin position="192"/>
        <end position="203"/>
    </location>
</feature>
<feature type="transmembrane region" description="Helical" evidence="2">
    <location>
        <begin position="84"/>
        <end position="109"/>
    </location>
</feature>
<feature type="compositionally biased region" description="Polar residues" evidence="1">
    <location>
        <begin position="165"/>
        <end position="186"/>
    </location>
</feature>
<dbReference type="EMBL" id="VCEA01008635">
    <property type="protein sequence ID" value="KAB0337524.1"/>
    <property type="molecule type" value="Genomic_DNA"/>
</dbReference>
<evidence type="ECO:0000256" key="2">
    <source>
        <dbReference type="SAM" id="Phobius"/>
    </source>
</evidence>
<evidence type="ECO:0000313" key="4">
    <source>
        <dbReference type="Proteomes" id="UP000326458"/>
    </source>
</evidence>
<evidence type="ECO:0000256" key="1">
    <source>
        <dbReference type="SAM" id="MobiDB-lite"/>
    </source>
</evidence>
<name>A0A5N3ULJ7_MUNMU</name>
<feature type="non-terminal residue" evidence="3">
    <location>
        <position position="1"/>
    </location>
</feature>
<proteinExistence type="predicted"/>
<keyword evidence="4" id="KW-1185">Reference proteome</keyword>
<dbReference type="Proteomes" id="UP000326458">
    <property type="component" value="Unassembled WGS sequence"/>
</dbReference>
<organism evidence="3 4">
    <name type="scientific">Muntiacus muntjak</name>
    <name type="common">Barking deer</name>
    <name type="synonym">Indian muntjac</name>
    <dbReference type="NCBI Taxonomy" id="9888"/>
    <lineage>
        <taxon>Eukaryota</taxon>
        <taxon>Metazoa</taxon>
        <taxon>Chordata</taxon>
        <taxon>Craniata</taxon>
        <taxon>Vertebrata</taxon>
        <taxon>Euteleostomi</taxon>
        <taxon>Mammalia</taxon>
        <taxon>Eutheria</taxon>
        <taxon>Laurasiatheria</taxon>
        <taxon>Artiodactyla</taxon>
        <taxon>Ruminantia</taxon>
        <taxon>Pecora</taxon>
        <taxon>Cervidae</taxon>
        <taxon>Muntiacinae</taxon>
        <taxon>Muntiacus</taxon>
    </lineage>
</organism>
<comment type="caution">
    <text evidence="3">The sequence shown here is derived from an EMBL/GenBank/DDBJ whole genome shotgun (WGS) entry which is preliminary data.</text>
</comment>
<sequence>AQRAPGAPAPLSRVGVGVLQREPTRVTQMGTQASEGRREHYPHALSHILEPGAATGLIQRCAEQRGSEDQPTPQWTQDLQSLTWYLSVLIGVSVTFVLLLLVLLLLLFLRHRGRDRRRNSGDGPPARPGPPPSPPAKGWTDAEHMGPSSPGPQAPHLTHLPPTPQAATSEAPQDVTYAQLNNSTVRRGTAAPPSPPVGEPPADPSEYAA</sequence>
<feature type="non-terminal residue" evidence="3">
    <location>
        <position position="209"/>
    </location>
</feature>